<comment type="caution">
    <text evidence="1">The sequence shown here is derived from an EMBL/GenBank/DDBJ whole genome shotgun (WGS) entry which is preliminary data.</text>
</comment>
<accession>A0ABX1KAW5</accession>
<proteinExistence type="predicted"/>
<evidence type="ECO:0000313" key="2">
    <source>
        <dbReference type="Proteomes" id="UP001429745"/>
    </source>
</evidence>
<sequence>MTDEATPSQADIPPAQVVWRRFDTRDPAHYDNNTIDESSGASRLKGGALRFDDDGCSVFREDVLRSLGLAPISILSRQHSGLAYAACSAINGFESGMANDSNQEFMVVGDPLEPEPAYNPAHTLITHPGEYASKTKRRQAIHQLARRVFKTIEVSG</sequence>
<organism evidence="1 2">
    <name type="scientific">Microbacterium salsuginis</name>
    <dbReference type="NCBI Taxonomy" id="2722803"/>
    <lineage>
        <taxon>Bacteria</taxon>
        <taxon>Bacillati</taxon>
        <taxon>Actinomycetota</taxon>
        <taxon>Actinomycetes</taxon>
        <taxon>Micrococcales</taxon>
        <taxon>Microbacteriaceae</taxon>
        <taxon>Microbacterium</taxon>
    </lineage>
</organism>
<evidence type="ECO:0000313" key="1">
    <source>
        <dbReference type="EMBL" id="NLP84167.1"/>
    </source>
</evidence>
<gene>
    <name evidence="1" type="ORF">HF576_09915</name>
</gene>
<protein>
    <recommendedName>
        <fullName evidence="3">RES domain-containing protein</fullName>
    </recommendedName>
</protein>
<keyword evidence="2" id="KW-1185">Reference proteome</keyword>
<dbReference type="RefSeq" id="WP_168912626.1">
    <property type="nucleotide sequence ID" value="NZ_JABACI010000002.1"/>
</dbReference>
<dbReference type="EMBL" id="JABACI010000002">
    <property type="protein sequence ID" value="NLP84167.1"/>
    <property type="molecule type" value="Genomic_DNA"/>
</dbReference>
<dbReference type="Proteomes" id="UP001429745">
    <property type="component" value="Unassembled WGS sequence"/>
</dbReference>
<evidence type="ECO:0008006" key="3">
    <source>
        <dbReference type="Google" id="ProtNLM"/>
    </source>
</evidence>
<name>A0ABX1KAW5_9MICO</name>
<reference evidence="1 2" key="1">
    <citation type="submission" date="2020-04" db="EMBL/GenBank/DDBJ databases">
        <title>CFH 90308 Microbacterium sp.</title>
        <authorList>
            <person name="Nie G."/>
            <person name="Ming H."/>
            <person name="Xia T."/>
        </authorList>
    </citation>
    <scope>NUCLEOTIDE SEQUENCE [LARGE SCALE GENOMIC DNA]</scope>
    <source>
        <strain evidence="1 2">CFH 90308</strain>
    </source>
</reference>